<sequence>MAHADAAFGPLPEVGTHWRRLVENWAGRSRAGPAVSDSTSVTLEFAVPETGGVVTIRFMTTRKLLVAFMTDGHVLREDQLAPAAAAANAWNTEQLIPMLSVWDVRGPRPCLAGVCVLPLTSRMTPYDFEQLASDWAEHARHMFTRCQEVFRL</sequence>
<reference evidence="1 2" key="1">
    <citation type="submission" date="2018-03" db="EMBL/GenBank/DDBJ databases">
        <title>Streptomyces dioscori sp. nov., a novel endophytic actinobacterium isolated from bulbil of Dioscorea bulbifera L.</title>
        <authorList>
            <person name="Zhikuan W."/>
        </authorList>
    </citation>
    <scope>NUCLEOTIDE SEQUENCE [LARGE SCALE GENOMIC DNA]</scope>
    <source>
        <strain evidence="1 2">A217</strain>
    </source>
</reference>
<keyword evidence="2" id="KW-1185">Reference proteome</keyword>
<evidence type="ECO:0000313" key="1">
    <source>
        <dbReference type="EMBL" id="PSM38642.1"/>
    </source>
</evidence>
<dbReference type="Proteomes" id="UP000240429">
    <property type="component" value="Unassembled WGS sequence"/>
</dbReference>
<evidence type="ECO:0008006" key="3">
    <source>
        <dbReference type="Google" id="ProtNLM"/>
    </source>
</evidence>
<dbReference type="AlphaFoldDB" id="A0A2P8PXC1"/>
<organism evidence="1 2">
    <name type="scientific">Streptomyces dioscori</name>
    <dbReference type="NCBI Taxonomy" id="2109333"/>
    <lineage>
        <taxon>Bacteria</taxon>
        <taxon>Bacillati</taxon>
        <taxon>Actinomycetota</taxon>
        <taxon>Actinomycetes</taxon>
        <taxon>Kitasatosporales</taxon>
        <taxon>Streptomycetaceae</taxon>
        <taxon>Streptomyces</taxon>
        <taxon>Streptomyces aurantiacus group</taxon>
    </lineage>
</organism>
<comment type="caution">
    <text evidence="1">The sequence shown here is derived from an EMBL/GenBank/DDBJ whole genome shotgun (WGS) entry which is preliminary data.</text>
</comment>
<name>A0A2P8PXC1_9ACTN</name>
<dbReference type="RefSeq" id="WP_107021185.1">
    <property type="nucleotide sequence ID" value="NZ_KZ679055.1"/>
</dbReference>
<gene>
    <name evidence="1" type="ORF">C6Y14_36505</name>
</gene>
<accession>A0A2P8PXC1</accession>
<protein>
    <recommendedName>
        <fullName evidence="3">YbjN domain-containing protein</fullName>
    </recommendedName>
</protein>
<evidence type="ECO:0000313" key="2">
    <source>
        <dbReference type="Proteomes" id="UP000240429"/>
    </source>
</evidence>
<dbReference type="EMBL" id="PYBJ01000029">
    <property type="protein sequence ID" value="PSM38642.1"/>
    <property type="molecule type" value="Genomic_DNA"/>
</dbReference>
<dbReference type="OrthoDB" id="4231820at2"/>
<proteinExistence type="predicted"/>